<feature type="compositionally biased region" description="Basic and acidic residues" evidence="1">
    <location>
        <begin position="415"/>
        <end position="433"/>
    </location>
</feature>
<dbReference type="InterPro" id="IPR024325">
    <property type="entry name" value="DUF3835"/>
</dbReference>
<dbReference type="InterPro" id="IPR039553">
    <property type="entry name" value="Prefoldin-like"/>
</dbReference>
<dbReference type="Pfam" id="PF13758">
    <property type="entry name" value="Prefoldin_3"/>
    <property type="match status" value="1"/>
</dbReference>
<evidence type="ECO:0000313" key="4">
    <source>
        <dbReference type="Proteomes" id="UP001408356"/>
    </source>
</evidence>
<feature type="compositionally biased region" description="Basic and acidic residues" evidence="1">
    <location>
        <begin position="274"/>
        <end position="286"/>
    </location>
</feature>
<feature type="compositionally biased region" description="Basic and acidic residues" evidence="1">
    <location>
        <begin position="298"/>
        <end position="307"/>
    </location>
</feature>
<feature type="region of interest" description="Disordered" evidence="1">
    <location>
        <begin position="397"/>
        <end position="564"/>
    </location>
</feature>
<proteinExistence type="predicted"/>
<feature type="compositionally biased region" description="Polar residues" evidence="1">
    <location>
        <begin position="438"/>
        <end position="452"/>
    </location>
</feature>
<feature type="compositionally biased region" description="Basic residues" evidence="1">
    <location>
        <begin position="631"/>
        <end position="643"/>
    </location>
</feature>
<dbReference type="EMBL" id="JARVKF010000235">
    <property type="protein sequence ID" value="KAK9420434.1"/>
    <property type="molecule type" value="Genomic_DNA"/>
</dbReference>
<name>A0ABR2V1H1_9PEZI</name>
<dbReference type="PANTHER" id="PTHR15111">
    <property type="entry name" value="RNA POLYMERASE II SUBUNIT 5-MEDIATING PROTEIN NNX3"/>
    <property type="match status" value="1"/>
</dbReference>
<feature type="compositionally biased region" description="Acidic residues" evidence="1">
    <location>
        <begin position="351"/>
        <end position="373"/>
    </location>
</feature>
<feature type="region of interest" description="Disordered" evidence="1">
    <location>
        <begin position="348"/>
        <end position="382"/>
    </location>
</feature>
<accession>A0ABR2V1H1</accession>
<sequence length="643" mass="71508">MPRQKFELQSPVIQDINSFQNLVPSNTRLLPTDTSFMAPDDALEDLEQQRQRLEQNVAKTRALLHEWRQWKVEYESLKKGMSSPPSDAAPELIGRVRGQFKGKLVDEVELAKIFGEDNSQKRDQILSTLVNRLDYVGRNIATLEKQLKAAENGLATLGETEESGESDESEVPDDDSLLEDDGSLPVTEILEELDEDDNVVSYSLRTPGNNQPQLIEALEKAGLKDLPSPQRSTPEKGKQVKRPVDEAQSQQAAMISPGPRVDASKPSSKKKSVRFSEDTQKAEEQPKYMTLSASSIDELMREAKEQESIISDPVVPADESEDDAQLRRDMLQYNLSELNPVVAELTLEEGALTDDDEDDWDYDDDDDDEDDEDQWGRSKSSVLNDEYRQKMLEIQQRLQNHTLDSSTEHDDSDDDAARVSREGLAKIRVKTEEPVEPQLSSNIGNKGTSEPPSETKKSVRFASALDVADVPPPLPAATTPTSRPQRSEVDPLSEVIVERKSSATLPSVAPTTKKASRFKAARGQDHSSQSPAFKAPLSLDGSVITPEQPLSEQQFAPSGPEGQTVATSVLERAPADRPREPDEFDADMLKQQAAVEYHKVRNRMIQKQGGFMKEDESPIQPLDEEEGGPKRVSRFKAARLAKS</sequence>
<feature type="domain" description="DUF3835" evidence="2">
    <location>
        <begin position="565"/>
        <end position="640"/>
    </location>
</feature>
<protein>
    <submittedName>
        <fullName evidence="3">DUF3835 domain-containing protein</fullName>
    </submittedName>
</protein>
<organism evidence="3 4">
    <name type="scientific">Seiridium unicorne</name>
    <dbReference type="NCBI Taxonomy" id="138068"/>
    <lineage>
        <taxon>Eukaryota</taxon>
        <taxon>Fungi</taxon>
        <taxon>Dikarya</taxon>
        <taxon>Ascomycota</taxon>
        <taxon>Pezizomycotina</taxon>
        <taxon>Sordariomycetes</taxon>
        <taxon>Xylariomycetidae</taxon>
        <taxon>Amphisphaeriales</taxon>
        <taxon>Sporocadaceae</taxon>
        <taxon>Seiridium</taxon>
    </lineage>
</organism>
<reference evidence="3 4" key="1">
    <citation type="journal article" date="2024" name="J. Plant Pathol.">
        <title>Sequence and assembly of the genome of Seiridium unicorne, isolate CBS 538.82, causal agent of cypress canker disease.</title>
        <authorList>
            <person name="Scali E."/>
            <person name="Rocca G.D."/>
            <person name="Danti R."/>
            <person name="Garbelotto M."/>
            <person name="Barberini S."/>
            <person name="Baroncelli R."/>
            <person name="Emiliani G."/>
        </authorList>
    </citation>
    <scope>NUCLEOTIDE SEQUENCE [LARGE SCALE GENOMIC DNA]</scope>
    <source>
        <strain evidence="3 4">BM-138-508</strain>
    </source>
</reference>
<dbReference type="Proteomes" id="UP001408356">
    <property type="component" value="Unassembled WGS sequence"/>
</dbReference>
<feature type="region of interest" description="Disordered" evidence="1">
    <location>
        <begin position="222"/>
        <end position="323"/>
    </location>
</feature>
<dbReference type="InterPro" id="IPR052255">
    <property type="entry name" value="RNA_pol_II_subunit5-mediator"/>
</dbReference>
<evidence type="ECO:0000259" key="2">
    <source>
        <dbReference type="Pfam" id="PF12927"/>
    </source>
</evidence>
<evidence type="ECO:0000256" key="1">
    <source>
        <dbReference type="SAM" id="MobiDB-lite"/>
    </source>
</evidence>
<evidence type="ECO:0000313" key="3">
    <source>
        <dbReference type="EMBL" id="KAK9420434.1"/>
    </source>
</evidence>
<comment type="caution">
    <text evidence="3">The sequence shown here is derived from an EMBL/GenBank/DDBJ whole genome shotgun (WGS) entry which is preliminary data.</text>
</comment>
<dbReference type="PANTHER" id="PTHR15111:SF0">
    <property type="entry name" value="UNCONVENTIONAL PREFOLDIN RPB5 INTERACTOR 1"/>
    <property type="match status" value="1"/>
</dbReference>
<dbReference type="Pfam" id="PF12927">
    <property type="entry name" value="DUF3835"/>
    <property type="match status" value="1"/>
</dbReference>
<feature type="region of interest" description="Disordered" evidence="1">
    <location>
        <begin position="157"/>
        <end position="181"/>
    </location>
</feature>
<feature type="region of interest" description="Disordered" evidence="1">
    <location>
        <begin position="608"/>
        <end position="643"/>
    </location>
</feature>
<feature type="compositionally biased region" description="Acidic residues" evidence="1">
    <location>
        <begin position="159"/>
        <end position="181"/>
    </location>
</feature>
<keyword evidence="4" id="KW-1185">Reference proteome</keyword>
<dbReference type="SUPFAM" id="SSF46579">
    <property type="entry name" value="Prefoldin"/>
    <property type="match status" value="1"/>
</dbReference>
<feature type="compositionally biased region" description="Basic and acidic residues" evidence="1">
    <location>
        <begin position="233"/>
        <end position="245"/>
    </location>
</feature>
<gene>
    <name evidence="3" type="ORF">SUNI508_06430</name>
</gene>